<dbReference type="InterPro" id="IPR036188">
    <property type="entry name" value="FAD/NAD-bd_sf"/>
</dbReference>
<accession>A0A545AW04</accession>
<proteinExistence type="predicted"/>
<evidence type="ECO:0000313" key="4">
    <source>
        <dbReference type="Proteomes" id="UP000317982"/>
    </source>
</evidence>
<evidence type="ECO:0000256" key="1">
    <source>
        <dbReference type="SAM" id="MobiDB-lite"/>
    </source>
</evidence>
<dbReference type="PANTHER" id="PTHR13847">
    <property type="entry name" value="SARCOSINE DEHYDROGENASE-RELATED"/>
    <property type="match status" value="1"/>
</dbReference>
<gene>
    <name evidence="3" type="ORF">FL583_12555</name>
</gene>
<feature type="region of interest" description="Disordered" evidence="1">
    <location>
        <begin position="1"/>
        <end position="37"/>
    </location>
</feature>
<dbReference type="SUPFAM" id="SSF51905">
    <property type="entry name" value="FAD/NAD(P)-binding domain"/>
    <property type="match status" value="1"/>
</dbReference>
<dbReference type="InterPro" id="IPR006076">
    <property type="entry name" value="FAD-dep_OxRdtase"/>
</dbReference>
<name>A0A545AW04_9ACTN</name>
<dbReference type="GO" id="GO:0005737">
    <property type="term" value="C:cytoplasm"/>
    <property type="evidence" value="ECO:0007669"/>
    <property type="project" value="TreeGrafter"/>
</dbReference>
<evidence type="ECO:0000313" key="3">
    <source>
        <dbReference type="EMBL" id="TQS44785.1"/>
    </source>
</evidence>
<sequence>MAGDRRGRAGGHRGRVGDRRAHKAWQDASHTPFWLDNPDRPAPRAALAGADTADLAVVGAGFAGLWTALLAKERDPARDVVVLEGARVGWAASGRNGGFCSASLTHGRENGLRHFPDEIDELTAMGLENLDEIEAAIARYGIDCGWERNGTLSVATEPWQLGPHSGDGVLLDRDGVRAEIDSPRYVGGVWEKHGSATLDPAALAWGLARACEAAGVRIYERSPVTGLHRLADGVRLTTARGVVRAGQVALATNAFPALLRRVRLYTVPVYDYVLVTEPLSDGQLAAIGWANRQGLSERANQFHYSRLTRDNRILWGGYDAIYHYGRALRRSYDTRPETFDRLAEQFFDTFPQLDGLRFTHAWGGAIDTCTRFFALYGTAWDRRVTYALGFTGLGVAATRFAGNVMLDLLDDADTERTRLGLVRHKPIPFPPEPLAYAGIQATRASLIRADETAGRRNLWLRSLDRLGLGFDS</sequence>
<comment type="caution">
    <text evidence="3">The sequence shown here is derived from an EMBL/GenBank/DDBJ whole genome shotgun (WGS) entry which is preliminary data.</text>
</comment>
<dbReference type="Gene3D" id="3.30.9.10">
    <property type="entry name" value="D-Amino Acid Oxidase, subunit A, domain 2"/>
    <property type="match status" value="1"/>
</dbReference>
<dbReference type="RefSeq" id="WP_142704767.1">
    <property type="nucleotide sequence ID" value="NZ_VIRS01000007.1"/>
</dbReference>
<dbReference type="Gene3D" id="3.50.50.60">
    <property type="entry name" value="FAD/NAD(P)-binding domain"/>
    <property type="match status" value="1"/>
</dbReference>
<dbReference type="OrthoDB" id="9805852at2"/>
<dbReference type="Proteomes" id="UP000317982">
    <property type="component" value="Unassembled WGS sequence"/>
</dbReference>
<dbReference type="EMBL" id="VIRS01000007">
    <property type="protein sequence ID" value="TQS44785.1"/>
    <property type="molecule type" value="Genomic_DNA"/>
</dbReference>
<dbReference type="InParanoid" id="A0A545AW04"/>
<reference evidence="3 4" key="1">
    <citation type="submission" date="2019-07" db="EMBL/GenBank/DDBJ databases">
        <title>Cryptosporangium phraense sp. nov., isolated from plant litter.</title>
        <authorList>
            <person name="Suriyachadkun C."/>
        </authorList>
    </citation>
    <scope>NUCLEOTIDE SEQUENCE [LARGE SCALE GENOMIC DNA]</scope>
    <source>
        <strain evidence="3 4">A-T 5661</strain>
    </source>
</reference>
<dbReference type="PANTHER" id="PTHR13847:SF281">
    <property type="entry name" value="FAD DEPENDENT OXIDOREDUCTASE DOMAIN-CONTAINING PROTEIN"/>
    <property type="match status" value="1"/>
</dbReference>
<protein>
    <submittedName>
        <fullName evidence="3">FAD-dependent oxidoreductase</fullName>
    </submittedName>
</protein>
<feature type="domain" description="FAD dependent oxidoreductase" evidence="2">
    <location>
        <begin position="54"/>
        <end position="407"/>
    </location>
</feature>
<dbReference type="Pfam" id="PF01266">
    <property type="entry name" value="DAO"/>
    <property type="match status" value="1"/>
</dbReference>
<dbReference type="AlphaFoldDB" id="A0A545AW04"/>
<keyword evidence="4" id="KW-1185">Reference proteome</keyword>
<evidence type="ECO:0000259" key="2">
    <source>
        <dbReference type="Pfam" id="PF01266"/>
    </source>
</evidence>
<organism evidence="3 4">
    <name type="scientific">Cryptosporangium phraense</name>
    <dbReference type="NCBI Taxonomy" id="2593070"/>
    <lineage>
        <taxon>Bacteria</taxon>
        <taxon>Bacillati</taxon>
        <taxon>Actinomycetota</taxon>
        <taxon>Actinomycetes</taxon>
        <taxon>Cryptosporangiales</taxon>
        <taxon>Cryptosporangiaceae</taxon>
        <taxon>Cryptosporangium</taxon>
    </lineage>
</organism>